<organism evidence="8 9">
    <name type="scientific">Aspergillus parasiticus</name>
    <dbReference type="NCBI Taxonomy" id="5067"/>
    <lineage>
        <taxon>Eukaryota</taxon>
        <taxon>Fungi</taxon>
        <taxon>Dikarya</taxon>
        <taxon>Ascomycota</taxon>
        <taxon>Pezizomycotina</taxon>
        <taxon>Eurotiomycetes</taxon>
        <taxon>Eurotiomycetidae</taxon>
        <taxon>Eurotiales</taxon>
        <taxon>Aspergillaceae</taxon>
        <taxon>Aspergillus</taxon>
        <taxon>Aspergillus subgen. Circumdati</taxon>
    </lineage>
</organism>
<accession>A0A5N6E009</accession>
<dbReference type="InterPro" id="IPR001613">
    <property type="entry name" value="Flavin_amine_oxidase"/>
</dbReference>
<keyword evidence="9" id="KW-1185">Reference proteome</keyword>
<dbReference type="SUPFAM" id="SSF51905">
    <property type="entry name" value="FAD/NAD(P)-binding domain"/>
    <property type="match status" value="1"/>
</dbReference>
<dbReference type="Pfam" id="PF01593">
    <property type="entry name" value="Amino_oxidase"/>
    <property type="match status" value="1"/>
</dbReference>
<dbReference type="Gene3D" id="3.90.660.10">
    <property type="match status" value="1"/>
</dbReference>
<feature type="binding site" evidence="5">
    <location>
        <position position="243"/>
    </location>
    <ligand>
        <name>FAD</name>
        <dbReference type="ChEBI" id="CHEBI:57692"/>
    </ligand>
</feature>
<feature type="binding site" evidence="5">
    <location>
        <position position="433"/>
    </location>
    <ligand>
        <name>FAD</name>
        <dbReference type="ChEBI" id="CHEBI:57692"/>
    </ligand>
</feature>
<evidence type="ECO:0000256" key="6">
    <source>
        <dbReference type="RuleBase" id="RU362067"/>
    </source>
</evidence>
<keyword evidence="6" id="KW-0285">Flavoprotein</keyword>
<dbReference type="EC" id="1.4.3.-" evidence="6"/>
<sequence>MAYDPETTKVVIIGAGLSGLQAARSLQEAGVTTVVLEARSRIGGKTWSIPAGPNGNSVADLGAEWLNDTTQPHVYQLARSLGLEFTEVQVKGDAVLHLKRNEVDETVIRHPYGEQPPLPDGEDVVIQHMKDIFEEEYRNIDLTRPHVCDHDDITLEDFVRSRGGGPATLATVAVWARVMLGCEPGDLSAASFFVYCQSQGGLMKMRSGKVQGRYLTVTTGTQSIAEGLAASMPQGTIRLGTAVRSILQTSDGVDVYSTAGHVFRARKVIVAFSTPLYKKINFEPPLPPRKASLVHNTTLGYYTKVMASYSRPWWRENGLCGASQSFLGPAAATRDTSDDSRSYFRLTSFIAGQPGREWSRLPAADRKVAVLKQLALMFSSDEARSPVEYIEQQWSSEEWSLGCPCPYTPPTVLTKEGDCLTEPYGHVHFVGTETAVEWKGYMEGALTAGIRGAREVVRLLGGVKI</sequence>
<keyword evidence="3 6" id="KW-0560">Oxidoreductase</keyword>
<dbReference type="InterPro" id="IPR036188">
    <property type="entry name" value="FAD/NAD-bd_sf"/>
</dbReference>
<dbReference type="PANTHER" id="PTHR43563:SF14">
    <property type="entry name" value="AMINE OXIDASE"/>
    <property type="match status" value="1"/>
</dbReference>
<dbReference type="Gene3D" id="3.50.50.60">
    <property type="entry name" value="FAD/NAD(P)-binding domain"/>
    <property type="match status" value="1"/>
</dbReference>
<proteinExistence type="inferred from homology"/>
<dbReference type="SUPFAM" id="SSF54373">
    <property type="entry name" value="FAD-linked reductases, C-terminal domain"/>
    <property type="match status" value="1"/>
</dbReference>
<evidence type="ECO:0000256" key="5">
    <source>
        <dbReference type="PIRSR" id="PIRSR601613-1"/>
    </source>
</evidence>
<feature type="binding site" evidence="5">
    <location>
        <begin position="37"/>
        <end position="38"/>
    </location>
    <ligand>
        <name>FAD</name>
        <dbReference type="ChEBI" id="CHEBI:57692"/>
    </ligand>
</feature>
<dbReference type="Proteomes" id="UP000326532">
    <property type="component" value="Unassembled WGS sequence"/>
</dbReference>
<dbReference type="AlphaFoldDB" id="A0A5N6E009"/>
<comment type="catalytic activity">
    <reaction evidence="4">
        <text>a secondary aliphatic amine + O2 + H2O = a primary amine + an aldehyde + H2O2</text>
        <dbReference type="Rhea" id="RHEA:26414"/>
        <dbReference type="ChEBI" id="CHEBI:15377"/>
        <dbReference type="ChEBI" id="CHEBI:15379"/>
        <dbReference type="ChEBI" id="CHEBI:16240"/>
        <dbReference type="ChEBI" id="CHEBI:17478"/>
        <dbReference type="ChEBI" id="CHEBI:58855"/>
        <dbReference type="ChEBI" id="CHEBI:65296"/>
        <dbReference type="EC" id="1.4.3.4"/>
    </reaction>
</comment>
<comment type="similarity">
    <text evidence="2 6">Belongs to the flavin monoamine oxidase family.</text>
</comment>
<dbReference type="PRINTS" id="PR00757">
    <property type="entry name" value="AMINEOXDASEF"/>
</dbReference>
<dbReference type="OMA" id="GHEWSTE"/>
<feature type="binding site" evidence="5">
    <location>
        <position position="349"/>
    </location>
    <ligand>
        <name>substrate</name>
    </ligand>
</feature>
<name>A0A5N6E009_ASPPA</name>
<dbReference type="VEuPathDB" id="FungiDB:BDV34DRAFT_235934"/>
<keyword evidence="6" id="KW-0274">FAD</keyword>
<evidence type="ECO:0000256" key="1">
    <source>
        <dbReference type="ARBA" id="ARBA00001974"/>
    </source>
</evidence>
<protein>
    <recommendedName>
        <fullName evidence="6">Amine oxidase</fullName>
        <ecNumber evidence="6">1.4.3.-</ecNumber>
    </recommendedName>
</protein>
<dbReference type="EMBL" id="ML734940">
    <property type="protein sequence ID" value="KAB8210852.1"/>
    <property type="molecule type" value="Genomic_DNA"/>
</dbReference>
<gene>
    <name evidence="8" type="ORF">BDV34DRAFT_235934</name>
</gene>
<dbReference type="GO" id="GO:0097621">
    <property type="term" value="F:monoamine oxidase activity"/>
    <property type="evidence" value="ECO:0007669"/>
    <property type="project" value="UniProtKB-EC"/>
</dbReference>
<comment type="cofactor">
    <cofactor evidence="1 6">
        <name>FAD</name>
        <dbReference type="ChEBI" id="CHEBI:57692"/>
    </cofactor>
</comment>
<feature type="binding site" evidence="5">
    <location>
        <position position="18"/>
    </location>
    <ligand>
        <name>FAD</name>
        <dbReference type="ChEBI" id="CHEBI:57692"/>
    </ligand>
</feature>
<evidence type="ECO:0000313" key="8">
    <source>
        <dbReference type="EMBL" id="KAB8210852.1"/>
    </source>
</evidence>
<evidence type="ECO:0000256" key="4">
    <source>
        <dbReference type="ARBA" id="ARBA00048448"/>
    </source>
</evidence>
<reference evidence="8 9" key="1">
    <citation type="submission" date="2019-04" db="EMBL/GenBank/DDBJ databases">
        <title>Fungal friends and foes A comparative genomics study of 23 Aspergillus species from section Flavi.</title>
        <authorList>
            <consortium name="DOE Joint Genome Institute"/>
            <person name="Kjaerbolling I."/>
            <person name="Vesth T.C."/>
            <person name="Frisvad J.C."/>
            <person name="Nybo J.L."/>
            <person name="Theobald S."/>
            <person name="Kildgaard S."/>
            <person name="Petersen T.I."/>
            <person name="Kuo A."/>
            <person name="Sato A."/>
            <person name="Lyhne E.K."/>
            <person name="Kogle M.E."/>
            <person name="Wiebenga A."/>
            <person name="Kun R.S."/>
            <person name="Lubbers R.J."/>
            <person name="Makela M.R."/>
            <person name="Barry K."/>
            <person name="Chovatia M."/>
            <person name="Clum A."/>
            <person name="Daum C."/>
            <person name="Haridas S."/>
            <person name="He G."/>
            <person name="LaButti K."/>
            <person name="Lipzen A."/>
            <person name="Mondo S."/>
            <person name="Pangilinan J."/>
            <person name="Riley R."/>
            <person name="Salamov A."/>
            <person name="Simmons B.A."/>
            <person name="Magnuson J.K."/>
            <person name="Henrissat B."/>
            <person name="Mortensen U.H."/>
            <person name="Larsen T.O."/>
            <person name="De vries R.P."/>
            <person name="Grigoriev I.V."/>
            <person name="Machida M."/>
            <person name="Baker S.E."/>
            <person name="Andersen M.R."/>
        </authorList>
    </citation>
    <scope>NUCLEOTIDE SEQUENCE [LARGE SCALE GENOMIC DNA]</scope>
    <source>
        <strain evidence="8 9">CBS 117618</strain>
    </source>
</reference>
<evidence type="ECO:0000313" key="9">
    <source>
        <dbReference type="Proteomes" id="UP000326532"/>
    </source>
</evidence>
<evidence type="ECO:0000256" key="2">
    <source>
        <dbReference type="ARBA" id="ARBA00005995"/>
    </source>
</evidence>
<evidence type="ECO:0000259" key="7">
    <source>
        <dbReference type="Pfam" id="PF01593"/>
    </source>
</evidence>
<feature type="domain" description="Amine oxidase" evidence="7">
    <location>
        <begin position="17"/>
        <end position="456"/>
    </location>
</feature>
<dbReference type="PANTHER" id="PTHR43563">
    <property type="entry name" value="AMINE OXIDASE"/>
    <property type="match status" value="1"/>
</dbReference>
<dbReference type="InterPro" id="IPR050703">
    <property type="entry name" value="Flavin_MAO"/>
</dbReference>
<dbReference type="Gene3D" id="1.10.405.10">
    <property type="entry name" value="Guanine Nucleotide Dissociation Inhibitor, domain 1"/>
    <property type="match status" value="1"/>
</dbReference>
<dbReference type="InterPro" id="IPR002937">
    <property type="entry name" value="Amino_oxidase"/>
</dbReference>
<evidence type="ECO:0000256" key="3">
    <source>
        <dbReference type="ARBA" id="ARBA00023002"/>
    </source>
</evidence>